<feature type="transmembrane region" description="Helical" evidence="2">
    <location>
        <begin position="194"/>
        <end position="216"/>
    </location>
</feature>
<evidence type="ECO:0000256" key="2">
    <source>
        <dbReference type="SAM" id="Phobius"/>
    </source>
</evidence>
<dbReference type="PANTHER" id="PTHR33297">
    <property type="entry name" value="AMASTIN-LIKE SURFACE PROTEIN-LIKE PROTEIN-RELATED"/>
    <property type="match status" value="1"/>
</dbReference>
<protein>
    <recommendedName>
        <fullName evidence="5">Amastin-like protein</fullName>
    </recommendedName>
</protein>
<dbReference type="Proteomes" id="UP000419144">
    <property type="component" value="Unassembled WGS sequence"/>
</dbReference>
<feature type="compositionally biased region" description="Basic and acidic residues" evidence="1">
    <location>
        <begin position="78"/>
        <end position="93"/>
    </location>
</feature>
<gene>
    <name evidence="3" type="ORF">LtaPh_2814500</name>
</gene>
<organism evidence="3 4">
    <name type="scientific">Leishmania tarentolae</name>
    <name type="common">Sauroleishmania tarentolae</name>
    <dbReference type="NCBI Taxonomy" id="5689"/>
    <lineage>
        <taxon>Eukaryota</taxon>
        <taxon>Discoba</taxon>
        <taxon>Euglenozoa</taxon>
        <taxon>Kinetoplastea</taxon>
        <taxon>Metakinetoplastina</taxon>
        <taxon>Trypanosomatida</taxon>
        <taxon>Trypanosomatidae</taxon>
        <taxon>Leishmaniinae</taxon>
        <taxon>Leishmania</taxon>
        <taxon>lizard Leishmania</taxon>
    </lineage>
</organism>
<dbReference type="Pfam" id="PF07344">
    <property type="entry name" value="Amastin"/>
    <property type="match status" value="1"/>
</dbReference>
<dbReference type="VEuPathDB" id="TriTrypDB:LtaPh_2814500"/>
<proteinExistence type="predicted"/>
<feature type="compositionally biased region" description="Polar residues" evidence="1">
    <location>
        <begin position="1"/>
        <end position="12"/>
    </location>
</feature>
<dbReference type="OrthoDB" id="273596at2759"/>
<feature type="transmembrane region" description="Helical" evidence="2">
    <location>
        <begin position="310"/>
        <end position="332"/>
    </location>
</feature>
<keyword evidence="2" id="KW-0812">Transmembrane</keyword>
<sequence>MAMKGQGNNVPQRYQPGQLDSDDESYTGSSSSYSEMASEASPHRPQPAAAAAAVTQLPPKTEQDRRASGLQQMPSSVKQEKTAQKKDPVERGKANARTMMNAVFEAPMARMRAVAGAVSSSDNQRVTIYIFFCIAWVHLIFVILSSTLSQIDVVGGSCYTFWGYKLNCDTVSYTRRTALLQNCSRLRRTIQAGAAFSIFSILASTATWVASWVLCCRFREATGDARVQNAYVNVDAMAFAQEPTTNDRIENGNQANTTVYDAGYLKKVIALIVAFSLFCELICWTLIASIMKAHYCDNIYLWSTTATYGVGFGLGLTAWLVELIVFIVFMIVV</sequence>
<evidence type="ECO:0008006" key="5">
    <source>
        <dbReference type="Google" id="ProtNLM"/>
    </source>
</evidence>
<accession>A0A640KK09</accession>
<keyword evidence="4" id="KW-1185">Reference proteome</keyword>
<dbReference type="EMBL" id="BLBS01000039">
    <property type="protein sequence ID" value="GET90060.1"/>
    <property type="molecule type" value="Genomic_DNA"/>
</dbReference>
<dbReference type="PANTHER" id="PTHR33297:SF4">
    <property type="entry name" value="AMASTIN"/>
    <property type="match status" value="1"/>
</dbReference>
<feature type="transmembrane region" description="Helical" evidence="2">
    <location>
        <begin position="268"/>
        <end position="290"/>
    </location>
</feature>
<dbReference type="AlphaFoldDB" id="A0A640KK09"/>
<reference evidence="3" key="1">
    <citation type="submission" date="2019-11" db="EMBL/GenBank/DDBJ databases">
        <title>Leishmania tarentolae CDS.</title>
        <authorList>
            <person name="Goto Y."/>
            <person name="Yamagishi J."/>
        </authorList>
    </citation>
    <scope>NUCLEOTIDE SEQUENCE [LARGE SCALE GENOMIC DNA]</scope>
    <source>
        <strain evidence="3">Parrot Tar II</strain>
    </source>
</reference>
<feature type="transmembrane region" description="Helical" evidence="2">
    <location>
        <begin position="126"/>
        <end position="144"/>
    </location>
</feature>
<keyword evidence="2" id="KW-0472">Membrane</keyword>
<name>A0A640KK09_LEITA</name>
<evidence type="ECO:0000313" key="3">
    <source>
        <dbReference type="EMBL" id="GET90060.1"/>
    </source>
</evidence>
<evidence type="ECO:0000256" key="1">
    <source>
        <dbReference type="SAM" id="MobiDB-lite"/>
    </source>
</evidence>
<comment type="caution">
    <text evidence="3">The sequence shown here is derived from an EMBL/GenBank/DDBJ whole genome shotgun (WGS) entry which is preliminary data.</text>
</comment>
<feature type="region of interest" description="Disordered" evidence="1">
    <location>
        <begin position="1"/>
        <end position="93"/>
    </location>
</feature>
<evidence type="ECO:0000313" key="4">
    <source>
        <dbReference type="Proteomes" id="UP000419144"/>
    </source>
</evidence>
<dbReference type="InterPro" id="IPR009944">
    <property type="entry name" value="Amastin"/>
</dbReference>
<keyword evidence="2" id="KW-1133">Transmembrane helix</keyword>
<feature type="compositionally biased region" description="Low complexity" evidence="1">
    <location>
        <begin position="26"/>
        <end position="40"/>
    </location>
</feature>